<evidence type="ECO:0000313" key="6">
    <source>
        <dbReference type="EMBL" id="RFU87945.1"/>
    </source>
</evidence>
<dbReference type="InterPro" id="IPR036388">
    <property type="entry name" value="WH-like_DNA-bd_sf"/>
</dbReference>
<proteinExistence type="inferred from homology"/>
<dbReference type="PROSITE" id="PS50931">
    <property type="entry name" value="HTH_LYSR"/>
    <property type="match status" value="1"/>
</dbReference>
<dbReference type="PANTHER" id="PTHR30346">
    <property type="entry name" value="TRANSCRIPTIONAL DUAL REGULATOR HCAR-RELATED"/>
    <property type="match status" value="1"/>
</dbReference>
<reference evidence="6 7" key="1">
    <citation type="submission" date="2018-08" db="EMBL/GenBank/DDBJ databases">
        <title>Isolation, diversity and antifungal activity of Actinobacteria from wheat.</title>
        <authorList>
            <person name="Han C."/>
        </authorList>
    </citation>
    <scope>NUCLEOTIDE SEQUENCE [LARGE SCALE GENOMIC DNA]</scope>
    <source>
        <strain evidence="6 7">NEAU-YY421</strain>
    </source>
</reference>
<keyword evidence="2" id="KW-0805">Transcription regulation</keyword>
<evidence type="ECO:0000256" key="1">
    <source>
        <dbReference type="ARBA" id="ARBA00009437"/>
    </source>
</evidence>
<keyword evidence="4" id="KW-0804">Transcription</keyword>
<dbReference type="InterPro" id="IPR005119">
    <property type="entry name" value="LysR_subst-bd"/>
</dbReference>
<dbReference type="GO" id="GO:0032993">
    <property type="term" value="C:protein-DNA complex"/>
    <property type="evidence" value="ECO:0007669"/>
    <property type="project" value="TreeGrafter"/>
</dbReference>
<sequence length="296" mass="31974">MERYEIETFLTLAEELHFARTAELLRVSPGRVSQTIKALERQIGGALFERSSRRVALTAVGRRFRDDLAPAHEGIQRAVATARAACAQISGVLRIGFTTPWMGDLLVRAGDVFATRHPGCAVELSNMTYGAAVAALRAKQVDLLIAEPPVEEPDVVIGPVLLSEPRALVVSTSHPLAERETVSSEDLALLPLVTAAEVSPAWRAEFYPSHTPGGRRVEHGPTARDWEGVLSLVGAGKGATVAAARAGTYHARPGIAYVPFDDAGPVDYALMWRNERRPAGLRAVIETILECVRSSR</sequence>
<dbReference type="InterPro" id="IPR000847">
    <property type="entry name" value="LysR_HTH_N"/>
</dbReference>
<dbReference type="AlphaFoldDB" id="A0A372MBP6"/>
<dbReference type="Pfam" id="PF03466">
    <property type="entry name" value="LysR_substrate"/>
    <property type="match status" value="1"/>
</dbReference>
<gene>
    <name evidence="6" type="ORF">DY218_04090</name>
</gene>
<organism evidence="6 7">
    <name type="scientific">Streptomyces triticagri</name>
    <dbReference type="NCBI Taxonomy" id="2293568"/>
    <lineage>
        <taxon>Bacteria</taxon>
        <taxon>Bacillati</taxon>
        <taxon>Actinomycetota</taxon>
        <taxon>Actinomycetes</taxon>
        <taxon>Kitasatosporales</taxon>
        <taxon>Streptomycetaceae</taxon>
        <taxon>Streptomyces</taxon>
    </lineage>
</organism>
<comment type="caution">
    <text evidence="6">The sequence shown here is derived from an EMBL/GenBank/DDBJ whole genome shotgun (WGS) entry which is preliminary data.</text>
</comment>
<keyword evidence="7" id="KW-1185">Reference proteome</keyword>
<protein>
    <submittedName>
        <fullName evidence="6">LysR family transcriptional regulator</fullName>
    </submittedName>
</protein>
<dbReference type="GO" id="GO:0003700">
    <property type="term" value="F:DNA-binding transcription factor activity"/>
    <property type="evidence" value="ECO:0007669"/>
    <property type="project" value="InterPro"/>
</dbReference>
<dbReference type="Pfam" id="PF00126">
    <property type="entry name" value="HTH_1"/>
    <property type="match status" value="1"/>
</dbReference>
<dbReference type="SUPFAM" id="SSF46785">
    <property type="entry name" value="Winged helix' DNA-binding domain"/>
    <property type="match status" value="1"/>
</dbReference>
<evidence type="ECO:0000313" key="7">
    <source>
        <dbReference type="Proteomes" id="UP000263094"/>
    </source>
</evidence>
<name>A0A372MBP6_9ACTN</name>
<keyword evidence="3" id="KW-0238">DNA-binding</keyword>
<dbReference type="OrthoDB" id="79118at2"/>
<evidence type="ECO:0000256" key="3">
    <source>
        <dbReference type="ARBA" id="ARBA00023125"/>
    </source>
</evidence>
<dbReference type="Gene3D" id="1.10.10.10">
    <property type="entry name" value="Winged helix-like DNA-binding domain superfamily/Winged helix DNA-binding domain"/>
    <property type="match status" value="1"/>
</dbReference>
<evidence type="ECO:0000259" key="5">
    <source>
        <dbReference type="PROSITE" id="PS50931"/>
    </source>
</evidence>
<dbReference type="Gene3D" id="3.40.190.10">
    <property type="entry name" value="Periplasmic binding protein-like II"/>
    <property type="match status" value="2"/>
</dbReference>
<dbReference type="PANTHER" id="PTHR30346:SF0">
    <property type="entry name" value="HCA OPERON TRANSCRIPTIONAL ACTIVATOR HCAR"/>
    <property type="match status" value="1"/>
</dbReference>
<dbReference type="SUPFAM" id="SSF53850">
    <property type="entry name" value="Periplasmic binding protein-like II"/>
    <property type="match status" value="1"/>
</dbReference>
<dbReference type="GO" id="GO:0003677">
    <property type="term" value="F:DNA binding"/>
    <property type="evidence" value="ECO:0007669"/>
    <property type="project" value="UniProtKB-KW"/>
</dbReference>
<comment type="similarity">
    <text evidence="1">Belongs to the LysR transcriptional regulatory family.</text>
</comment>
<evidence type="ECO:0000256" key="2">
    <source>
        <dbReference type="ARBA" id="ARBA00023015"/>
    </source>
</evidence>
<dbReference type="Proteomes" id="UP000263094">
    <property type="component" value="Unassembled WGS sequence"/>
</dbReference>
<feature type="domain" description="HTH lysR-type" evidence="5">
    <location>
        <begin position="1"/>
        <end position="58"/>
    </location>
</feature>
<accession>A0A372MBP6</accession>
<evidence type="ECO:0000256" key="4">
    <source>
        <dbReference type="ARBA" id="ARBA00023163"/>
    </source>
</evidence>
<dbReference type="EMBL" id="QUAK01000021">
    <property type="protein sequence ID" value="RFU87945.1"/>
    <property type="molecule type" value="Genomic_DNA"/>
</dbReference>
<dbReference type="InterPro" id="IPR036390">
    <property type="entry name" value="WH_DNA-bd_sf"/>
</dbReference>
<dbReference type="CDD" id="cd08414">
    <property type="entry name" value="PBP2_LTTR_aromatics_like"/>
    <property type="match status" value="1"/>
</dbReference>
<dbReference type="RefSeq" id="WP_128554513.1">
    <property type="nucleotide sequence ID" value="NZ_QUAK01000021.1"/>
</dbReference>